<accession>A0A4R7ZQG5</accession>
<dbReference type="PANTHER" id="PTHR30087:SF1">
    <property type="entry name" value="HYPOTHETICAL CYTOSOLIC PROTEIN"/>
    <property type="match status" value="1"/>
</dbReference>
<dbReference type="Pfam" id="PF04463">
    <property type="entry name" value="2-thiour_desulf"/>
    <property type="match status" value="1"/>
</dbReference>
<dbReference type="PANTHER" id="PTHR30087">
    <property type="entry name" value="INNER MEMBRANE PROTEIN"/>
    <property type="match status" value="1"/>
</dbReference>
<gene>
    <name evidence="1" type="ORF">EDD63_11413</name>
</gene>
<sequence length="142" mass="15562">MKEKILVSACLLGENCNYRGDSNYDEAVISYLKDKDIVAVCPEVLGGLSTPRAPSERIGNKIINNLGEDVTKEFYAGANAVIKIVKEQNIKKAILKDCSPSCGLDEIYDGTFQHKVIRGDGILVEMLKNIGVEVINCKKITN</sequence>
<dbReference type="AlphaFoldDB" id="A0A4R7ZQG5"/>
<dbReference type="RefSeq" id="WP_134169280.1">
    <property type="nucleotide sequence ID" value="NZ_SODD01000014.1"/>
</dbReference>
<evidence type="ECO:0000313" key="1">
    <source>
        <dbReference type="EMBL" id="TDW20183.1"/>
    </source>
</evidence>
<dbReference type="EMBL" id="SODD01000014">
    <property type="protein sequence ID" value="TDW20183.1"/>
    <property type="molecule type" value="Genomic_DNA"/>
</dbReference>
<dbReference type="Proteomes" id="UP000294743">
    <property type="component" value="Unassembled WGS sequence"/>
</dbReference>
<evidence type="ECO:0000313" key="2">
    <source>
        <dbReference type="Proteomes" id="UP000294743"/>
    </source>
</evidence>
<dbReference type="InterPro" id="IPR007553">
    <property type="entry name" value="2-thiour_desulf"/>
</dbReference>
<organism evidence="1 2">
    <name type="scientific">Breznakia blatticola</name>
    <dbReference type="NCBI Taxonomy" id="1754012"/>
    <lineage>
        <taxon>Bacteria</taxon>
        <taxon>Bacillati</taxon>
        <taxon>Bacillota</taxon>
        <taxon>Erysipelotrichia</taxon>
        <taxon>Erysipelotrichales</taxon>
        <taxon>Erysipelotrichaceae</taxon>
        <taxon>Breznakia</taxon>
    </lineage>
</organism>
<dbReference type="OrthoDB" id="9797779at2"/>
<keyword evidence="2" id="KW-1185">Reference proteome</keyword>
<comment type="caution">
    <text evidence="1">The sequence shown here is derived from an EMBL/GenBank/DDBJ whole genome shotgun (WGS) entry which is preliminary data.</text>
</comment>
<proteinExistence type="predicted"/>
<name>A0A4R7ZQG5_9FIRM</name>
<protein>
    <submittedName>
        <fullName evidence="1">Uncharacterized protein YbbK (DUF523 family)</fullName>
    </submittedName>
</protein>
<reference evidence="1 2" key="1">
    <citation type="submission" date="2019-03" db="EMBL/GenBank/DDBJ databases">
        <title>Genomic Encyclopedia of Type Strains, Phase IV (KMG-IV): sequencing the most valuable type-strain genomes for metagenomic binning, comparative biology and taxonomic classification.</title>
        <authorList>
            <person name="Goeker M."/>
        </authorList>
    </citation>
    <scope>NUCLEOTIDE SEQUENCE [LARGE SCALE GENOMIC DNA]</scope>
    <source>
        <strain evidence="1 2">DSM 28867</strain>
    </source>
</reference>